<organism evidence="2 3">
    <name type="scientific">Glomus cerebriforme</name>
    <dbReference type="NCBI Taxonomy" id="658196"/>
    <lineage>
        <taxon>Eukaryota</taxon>
        <taxon>Fungi</taxon>
        <taxon>Fungi incertae sedis</taxon>
        <taxon>Mucoromycota</taxon>
        <taxon>Glomeromycotina</taxon>
        <taxon>Glomeromycetes</taxon>
        <taxon>Glomerales</taxon>
        <taxon>Glomeraceae</taxon>
        <taxon>Glomus</taxon>
    </lineage>
</organism>
<evidence type="ECO:0000313" key="3">
    <source>
        <dbReference type="Proteomes" id="UP000265703"/>
    </source>
</evidence>
<evidence type="ECO:0000256" key="1">
    <source>
        <dbReference type="SAM" id="MobiDB-lite"/>
    </source>
</evidence>
<feature type="compositionally biased region" description="Polar residues" evidence="1">
    <location>
        <begin position="13"/>
        <end position="22"/>
    </location>
</feature>
<proteinExistence type="predicted"/>
<feature type="region of interest" description="Disordered" evidence="1">
    <location>
        <begin position="1"/>
        <end position="22"/>
    </location>
</feature>
<protein>
    <submittedName>
        <fullName evidence="2">Uncharacterized protein</fullName>
    </submittedName>
</protein>
<evidence type="ECO:0000313" key="2">
    <source>
        <dbReference type="EMBL" id="RIA95695.1"/>
    </source>
</evidence>
<keyword evidence="3" id="KW-1185">Reference proteome</keyword>
<dbReference type="Proteomes" id="UP000265703">
    <property type="component" value="Unassembled WGS sequence"/>
</dbReference>
<accession>A0A397TGW8</accession>
<dbReference type="AlphaFoldDB" id="A0A397TGW8"/>
<feature type="compositionally biased region" description="Basic residues" evidence="1">
    <location>
        <begin position="1"/>
        <end position="12"/>
    </location>
</feature>
<sequence length="387" mass="45252">MQKRQRATRQKKNLTTSFSRQPMTINDINKRKEKIEDDEEYGEVRIELLSQKCFKPVLQELLRELKFKDPKEYLMLDKVRCYAQYINNLLFAPHNPRIQALSLEQVPIYEQNMIRLMTFQIMDLCVKALWQHQLEKEEFVVTNQVSIVYNTRSLLRLLNRIHWMKANKDKDHIQGFPIIFGSQGSDTSKQNTIHSLPSSDETNSSEALADEMIQRIGLKNWQNLINITFIPRVLSDYISRIDPDNSLNLREAIYDVRDEALILLWNLVECSGISLGVSKKVMTTNDFRSANVIDGFSDKTTFDENGINRIRFLINRVMGQTNINAAGISEITTKELQNRFRIGKVRGIELKKRAEISENIEKQIEEQKLMPNIQAMKEARLRRFNIK</sequence>
<name>A0A397TGW8_9GLOM</name>
<gene>
    <name evidence="2" type="ORF">C1645_757040</name>
</gene>
<reference evidence="2 3" key="1">
    <citation type="submission" date="2018-06" db="EMBL/GenBank/DDBJ databases">
        <title>Comparative genomics reveals the genomic features of Rhizophagus irregularis, R. cerebriforme, R. diaphanum and Gigaspora rosea, and their symbiotic lifestyle signature.</title>
        <authorList>
            <person name="Morin E."/>
            <person name="San Clemente H."/>
            <person name="Chen E.C.H."/>
            <person name="De La Providencia I."/>
            <person name="Hainaut M."/>
            <person name="Kuo A."/>
            <person name="Kohler A."/>
            <person name="Murat C."/>
            <person name="Tang N."/>
            <person name="Roy S."/>
            <person name="Loubradou J."/>
            <person name="Henrissat B."/>
            <person name="Grigoriev I.V."/>
            <person name="Corradi N."/>
            <person name="Roux C."/>
            <person name="Martin F.M."/>
        </authorList>
    </citation>
    <scope>NUCLEOTIDE SEQUENCE [LARGE SCALE GENOMIC DNA]</scope>
    <source>
        <strain evidence="2 3">DAOM 227022</strain>
    </source>
</reference>
<comment type="caution">
    <text evidence="2">The sequence shown here is derived from an EMBL/GenBank/DDBJ whole genome shotgun (WGS) entry which is preliminary data.</text>
</comment>
<dbReference type="EMBL" id="QKYT01000057">
    <property type="protein sequence ID" value="RIA95695.1"/>
    <property type="molecule type" value="Genomic_DNA"/>
</dbReference>